<sequence length="32" mass="3659">MRALTLIFPLLFSNMLFAEPVDYSLPDLDGKM</sequence>
<name>A0A3B0Y583_9ZZZZ</name>
<dbReference type="AlphaFoldDB" id="A0A3B0Y583"/>
<protein>
    <submittedName>
        <fullName evidence="1">Uncharacterized protein</fullName>
    </submittedName>
</protein>
<organism evidence="1">
    <name type="scientific">hydrothermal vent metagenome</name>
    <dbReference type="NCBI Taxonomy" id="652676"/>
    <lineage>
        <taxon>unclassified sequences</taxon>
        <taxon>metagenomes</taxon>
        <taxon>ecological metagenomes</taxon>
    </lineage>
</organism>
<evidence type="ECO:0000313" key="1">
    <source>
        <dbReference type="EMBL" id="VAW75915.1"/>
    </source>
</evidence>
<reference evidence="1" key="1">
    <citation type="submission" date="2018-06" db="EMBL/GenBank/DDBJ databases">
        <authorList>
            <person name="Zhirakovskaya E."/>
        </authorList>
    </citation>
    <scope>NUCLEOTIDE SEQUENCE</scope>
</reference>
<feature type="non-terminal residue" evidence="1">
    <location>
        <position position="32"/>
    </location>
</feature>
<gene>
    <name evidence="1" type="ORF">MNBD_GAMMA14-1340</name>
</gene>
<proteinExistence type="predicted"/>
<dbReference type="EMBL" id="UOFM01000152">
    <property type="protein sequence ID" value="VAW75915.1"/>
    <property type="molecule type" value="Genomic_DNA"/>
</dbReference>
<accession>A0A3B0Y583</accession>